<name>A0ABN9SW64_9DINO</name>
<evidence type="ECO:0000313" key="2">
    <source>
        <dbReference type="EMBL" id="CAK0836665.1"/>
    </source>
</evidence>
<evidence type="ECO:0000313" key="3">
    <source>
        <dbReference type="Proteomes" id="UP001189429"/>
    </source>
</evidence>
<feature type="signal peptide" evidence="1">
    <location>
        <begin position="1"/>
        <end position="19"/>
    </location>
</feature>
<feature type="chain" id="PRO_5047317771" description="Subtilisin" evidence="1">
    <location>
        <begin position="20"/>
        <end position="245"/>
    </location>
</feature>
<keyword evidence="1" id="KW-0732">Signal</keyword>
<sequence>MAPSSRALLVAGFAAVAAAETVKFSDYDLGAEFTKCVKISDWNTKGVDDEVEVADYGDDGCCPTDYTPGVALGSSTEYHKGVVRCGLNDDGSRSGMSTGTTCDYGKCFVVNPAFTCSDTDGSKMTLGGCCPTTSDYGDDCYGYSKSTSNSVEYCSTYKVVGSSWETLGSYATDDDIADGALVWGTAVGGSGVYNYGLCGSSGQRAAASLTRRSAVLAGLSALPGLAAAAATGCVITGRSSGQRDW</sequence>
<comment type="caution">
    <text evidence="2">The sequence shown here is derived from an EMBL/GenBank/DDBJ whole genome shotgun (WGS) entry which is preliminary data.</text>
</comment>
<dbReference type="EMBL" id="CAUYUJ010013727">
    <property type="protein sequence ID" value="CAK0836665.1"/>
    <property type="molecule type" value="Genomic_DNA"/>
</dbReference>
<accession>A0ABN9SW64</accession>
<evidence type="ECO:0008006" key="4">
    <source>
        <dbReference type="Google" id="ProtNLM"/>
    </source>
</evidence>
<organism evidence="2 3">
    <name type="scientific">Prorocentrum cordatum</name>
    <dbReference type="NCBI Taxonomy" id="2364126"/>
    <lineage>
        <taxon>Eukaryota</taxon>
        <taxon>Sar</taxon>
        <taxon>Alveolata</taxon>
        <taxon>Dinophyceae</taxon>
        <taxon>Prorocentrales</taxon>
        <taxon>Prorocentraceae</taxon>
        <taxon>Prorocentrum</taxon>
    </lineage>
</organism>
<keyword evidence="3" id="KW-1185">Reference proteome</keyword>
<dbReference type="Proteomes" id="UP001189429">
    <property type="component" value="Unassembled WGS sequence"/>
</dbReference>
<evidence type="ECO:0000256" key="1">
    <source>
        <dbReference type="SAM" id="SignalP"/>
    </source>
</evidence>
<reference evidence="2" key="1">
    <citation type="submission" date="2023-10" db="EMBL/GenBank/DDBJ databases">
        <authorList>
            <person name="Chen Y."/>
            <person name="Shah S."/>
            <person name="Dougan E. K."/>
            <person name="Thang M."/>
            <person name="Chan C."/>
        </authorList>
    </citation>
    <scope>NUCLEOTIDE SEQUENCE [LARGE SCALE GENOMIC DNA]</scope>
</reference>
<protein>
    <recommendedName>
        <fullName evidence="4">Subtilisin</fullName>
    </recommendedName>
</protein>
<proteinExistence type="predicted"/>
<gene>
    <name evidence="2" type="ORF">PCOR1329_LOCUS33095</name>
</gene>